<evidence type="ECO:0000256" key="1">
    <source>
        <dbReference type="SAM" id="SignalP"/>
    </source>
</evidence>
<dbReference type="InterPro" id="IPR029455">
    <property type="entry name" value="GHL15"/>
</dbReference>
<keyword evidence="1" id="KW-0732">Signal</keyword>
<dbReference type="GO" id="GO:0016787">
    <property type="term" value="F:hydrolase activity"/>
    <property type="evidence" value="ECO:0007669"/>
    <property type="project" value="UniProtKB-KW"/>
</dbReference>
<sequence length="412" mass="47108">MKTSDLRFMMAGALCFLASFLLSSNAFAMTPEEMMSYLPKHLEKISPYSWETPQRWLYLRKRGEFTDREIDIICQASKVIGVSGSLEKFTARYPDRLYGVGYMNLEKDYGSMNLKKGHFATHPEHYLYHADGTPVVGGDCPYYNLLEPGMRDWWMSQARKQIQNGEGQSFFIDALVKALDCGRRGGKRVNFKGELVAKDYRDQGLKPLLAACRDEFADEVVLTGNFLRVNRPGGNMQYVNDYIHCAYIESFERMGGGYVKNAHKGIAYIQEAVKAGKMIRLTMSDRKPTPVPELSLAQKQEKARAAMPEFWNKLKPKEQNELAEIYAYFDFKLAIFLIAAGEHSYFKYAVEPLANHAGTDLFKNVQPFPEWTMPLGAPLEDGKRRGDVWRRKFEHVEVILDLGNGSCEFLKR</sequence>
<dbReference type="EMBL" id="CP138858">
    <property type="protein sequence ID" value="WPJ97013.1"/>
    <property type="molecule type" value="Genomic_DNA"/>
</dbReference>
<dbReference type="Proteomes" id="UP001324993">
    <property type="component" value="Chromosome"/>
</dbReference>
<feature type="signal peptide" evidence="1">
    <location>
        <begin position="1"/>
        <end position="28"/>
    </location>
</feature>
<evidence type="ECO:0000313" key="2">
    <source>
        <dbReference type="EMBL" id="WPJ97013.1"/>
    </source>
</evidence>
<reference evidence="2 3" key="1">
    <citation type="submission" date="2023-11" db="EMBL/GenBank/DDBJ databases">
        <title>Coraliomargarita sp. nov., isolated from marine algae.</title>
        <authorList>
            <person name="Lee J.K."/>
            <person name="Baek J.H."/>
            <person name="Kim J.M."/>
            <person name="Choi D.G."/>
            <person name="Jeon C.O."/>
        </authorList>
    </citation>
    <scope>NUCLEOTIDE SEQUENCE [LARGE SCALE GENOMIC DNA]</scope>
    <source>
        <strain evidence="2 3">J2-16</strain>
    </source>
</reference>
<keyword evidence="3" id="KW-1185">Reference proteome</keyword>
<keyword evidence="2" id="KW-0378">Hydrolase</keyword>
<feature type="chain" id="PRO_5045545183" evidence="1">
    <location>
        <begin position="29"/>
        <end position="412"/>
    </location>
</feature>
<organism evidence="2 3">
    <name type="scientific">Coraliomargarita algicola</name>
    <dbReference type="NCBI Taxonomy" id="3092156"/>
    <lineage>
        <taxon>Bacteria</taxon>
        <taxon>Pseudomonadati</taxon>
        <taxon>Verrucomicrobiota</taxon>
        <taxon>Opitutia</taxon>
        <taxon>Puniceicoccales</taxon>
        <taxon>Coraliomargaritaceae</taxon>
        <taxon>Coraliomargarita</taxon>
    </lineage>
</organism>
<dbReference type="RefSeq" id="WP_319833865.1">
    <property type="nucleotide sequence ID" value="NZ_CP138858.1"/>
</dbReference>
<evidence type="ECO:0000313" key="3">
    <source>
        <dbReference type="Proteomes" id="UP001324993"/>
    </source>
</evidence>
<proteinExistence type="predicted"/>
<dbReference type="Pfam" id="PF14885">
    <property type="entry name" value="GHL15"/>
    <property type="match status" value="1"/>
</dbReference>
<accession>A0ABZ0RPG8</accession>
<name>A0ABZ0RPG8_9BACT</name>
<protein>
    <submittedName>
        <fullName evidence="2">Glycoside hydrolase</fullName>
    </submittedName>
</protein>
<gene>
    <name evidence="2" type="ORF">SH580_04740</name>
</gene>